<evidence type="ECO:0000313" key="2">
    <source>
        <dbReference type="Proteomes" id="UP001500058"/>
    </source>
</evidence>
<reference evidence="2" key="1">
    <citation type="journal article" date="2019" name="Int. J. Syst. Evol. Microbiol.">
        <title>The Global Catalogue of Microorganisms (GCM) 10K type strain sequencing project: providing services to taxonomists for standard genome sequencing and annotation.</title>
        <authorList>
            <consortium name="The Broad Institute Genomics Platform"/>
            <consortium name="The Broad Institute Genome Sequencing Center for Infectious Disease"/>
            <person name="Wu L."/>
            <person name="Ma J."/>
        </authorList>
    </citation>
    <scope>NUCLEOTIDE SEQUENCE [LARGE SCALE GENOMIC DNA]</scope>
    <source>
        <strain evidence="2">JCM 6921</strain>
    </source>
</reference>
<dbReference type="Pfam" id="PF19794">
    <property type="entry name" value="DUF6278"/>
    <property type="match status" value="1"/>
</dbReference>
<dbReference type="RefSeq" id="WP_344633051.1">
    <property type="nucleotide sequence ID" value="NZ_BAAATJ010000027.1"/>
</dbReference>
<gene>
    <name evidence="1" type="ORF">GCM10010420_46420</name>
</gene>
<comment type="caution">
    <text evidence="1">The sequence shown here is derived from an EMBL/GenBank/DDBJ whole genome shotgun (WGS) entry which is preliminary data.</text>
</comment>
<keyword evidence="2" id="KW-1185">Reference proteome</keyword>
<accession>A0ABP5VU60</accession>
<dbReference type="InterPro" id="IPR046245">
    <property type="entry name" value="DUF6278"/>
</dbReference>
<protein>
    <submittedName>
        <fullName evidence="1">DUF6278 family protein</fullName>
    </submittedName>
</protein>
<proteinExistence type="predicted"/>
<evidence type="ECO:0000313" key="1">
    <source>
        <dbReference type="EMBL" id="GAA2412002.1"/>
    </source>
</evidence>
<dbReference type="EMBL" id="BAAATJ010000027">
    <property type="protein sequence ID" value="GAA2412002.1"/>
    <property type="molecule type" value="Genomic_DNA"/>
</dbReference>
<organism evidence="1 2">
    <name type="scientific">Streptomyces glaucosporus</name>
    <dbReference type="NCBI Taxonomy" id="284044"/>
    <lineage>
        <taxon>Bacteria</taxon>
        <taxon>Bacillati</taxon>
        <taxon>Actinomycetota</taxon>
        <taxon>Actinomycetes</taxon>
        <taxon>Kitasatosporales</taxon>
        <taxon>Streptomycetaceae</taxon>
        <taxon>Streptomyces</taxon>
    </lineage>
</organism>
<sequence>MNIPFLDNWRKRYGPSRGVAVMGEDSHDAEGVAQLLSECELLRAQAGAAGIELDDTVESLAALDQLLPLWRDDPEILPWLGNDAGLYLGTVVVRTVPGARWQVWPSGRPVVRLASGRELDAVEAGREWALSGTPELSQMYAEASEA</sequence>
<dbReference type="Proteomes" id="UP001500058">
    <property type="component" value="Unassembled WGS sequence"/>
</dbReference>
<name>A0ABP5VU60_9ACTN</name>